<keyword evidence="9" id="KW-1185">Reference proteome</keyword>
<feature type="domain" description="Major facilitator superfamily (MFS) profile" evidence="7">
    <location>
        <begin position="38"/>
        <end position="473"/>
    </location>
</feature>
<dbReference type="InterPro" id="IPR050360">
    <property type="entry name" value="MFS_Sugar_Transporters"/>
</dbReference>
<dbReference type="InterPro" id="IPR005829">
    <property type="entry name" value="Sugar_transporter_CS"/>
</dbReference>
<gene>
    <name evidence="8" type="ORF">Q8F55_008538</name>
</gene>
<evidence type="ECO:0000256" key="1">
    <source>
        <dbReference type="ARBA" id="ARBA00004141"/>
    </source>
</evidence>
<feature type="transmembrane region" description="Helical" evidence="6">
    <location>
        <begin position="423"/>
        <end position="444"/>
    </location>
</feature>
<dbReference type="InterPro" id="IPR020846">
    <property type="entry name" value="MFS_dom"/>
</dbReference>
<evidence type="ECO:0000256" key="2">
    <source>
        <dbReference type="ARBA" id="ARBA00010992"/>
    </source>
</evidence>
<comment type="similarity">
    <text evidence="2">Belongs to the major facilitator superfamily. Sugar transporter (TC 2.A.1.1) family.</text>
</comment>
<dbReference type="PROSITE" id="PS50850">
    <property type="entry name" value="MFS"/>
    <property type="match status" value="1"/>
</dbReference>
<evidence type="ECO:0000313" key="9">
    <source>
        <dbReference type="Proteomes" id="UP001565368"/>
    </source>
</evidence>
<dbReference type="InterPro" id="IPR005828">
    <property type="entry name" value="MFS_sugar_transport-like"/>
</dbReference>
<evidence type="ECO:0000256" key="4">
    <source>
        <dbReference type="ARBA" id="ARBA00022989"/>
    </source>
</evidence>
<feature type="transmembrane region" description="Helical" evidence="6">
    <location>
        <begin position="169"/>
        <end position="187"/>
    </location>
</feature>
<dbReference type="GeneID" id="95989581"/>
<dbReference type="Proteomes" id="UP001565368">
    <property type="component" value="Unassembled WGS sequence"/>
</dbReference>
<dbReference type="PANTHER" id="PTHR48022">
    <property type="entry name" value="PLASTIDIC GLUCOSE TRANSPORTER 4"/>
    <property type="match status" value="1"/>
</dbReference>
<name>A0ABR3PRG6_9TREE</name>
<feature type="transmembrane region" description="Helical" evidence="6">
    <location>
        <begin position="110"/>
        <end position="129"/>
    </location>
</feature>
<feature type="transmembrane region" description="Helical" evidence="6">
    <location>
        <begin position="385"/>
        <end position="407"/>
    </location>
</feature>
<feature type="transmembrane region" description="Helical" evidence="6">
    <location>
        <begin position="322"/>
        <end position="340"/>
    </location>
</feature>
<evidence type="ECO:0000256" key="5">
    <source>
        <dbReference type="ARBA" id="ARBA00023136"/>
    </source>
</evidence>
<dbReference type="InterPro" id="IPR036259">
    <property type="entry name" value="MFS_trans_sf"/>
</dbReference>
<reference evidence="8 9" key="1">
    <citation type="submission" date="2023-08" db="EMBL/GenBank/DDBJ databases">
        <title>Annotated Genome Sequence of Vanrija albida AlHP1.</title>
        <authorList>
            <person name="Herzog R."/>
        </authorList>
    </citation>
    <scope>NUCLEOTIDE SEQUENCE [LARGE SCALE GENOMIC DNA]</scope>
    <source>
        <strain evidence="8 9">AlHP1</strain>
    </source>
</reference>
<feature type="transmembrane region" description="Helical" evidence="6">
    <location>
        <begin position="199"/>
        <end position="220"/>
    </location>
</feature>
<comment type="caution">
    <text evidence="8">The sequence shown here is derived from an EMBL/GenBank/DDBJ whole genome shotgun (WGS) entry which is preliminary data.</text>
</comment>
<sequence>MTTEPEKQPVESQIKEVVEENNTLLKSRYDDLSIPRTLWVFKRSVFFVLMLYTGYMCEGFELGAGGSIVANAGFIKQFGSRGEEAGVRALDPTWLFTHIGWVADRFGRKIAFYIAWVWLVVGCTFLNTAKSPQVWALAKLCNGAGIGVLQICCQVYVMEIVPNRIRGGMITFQAVWSNIGGIIVAVMMQQLNQRHPENYLLAMRILWAPIGLIIVCWAILPESPWYHARRGNKEGALKAMKQLYGGIEGFDYEEEYGIIEHTIAHEREINKGAPKYRDVFKGLNLKRTLSVAMLSACQQLAGLAIISTYSTYFFSLAGLEDPFLGTLILSCCNLLAVTLWSLSTDKLGRRMIVNCGQTLCCIILFVVGALYYTGATTGHAKAGTALLAICCLWTFTFQVIGMSYYLYSAELPTALLRVKTGPFTFLVNSILGIATCYATPPMLLQMSLRAGFVFGAFSVPICVLMWLYLPETKGRSAAEIDELYERKVPAWRWSKTVTEVETHLRELVQGQQGPTKHEA</sequence>
<dbReference type="PROSITE" id="PS00216">
    <property type="entry name" value="SUGAR_TRANSPORT_1"/>
    <property type="match status" value="1"/>
</dbReference>
<dbReference type="RefSeq" id="XP_069204870.1">
    <property type="nucleotide sequence ID" value="XM_069356933.1"/>
</dbReference>
<feature type="transmembrane region" description="Helical" evidence="6">
    <location>
        <begin position="291"/>
        <end position="310"/>
    </location>
</feature>
<proteinExistence type="inferred from homology"/>
<keyword evidence="4 6" id="KW-1133">Transmembrane helix</keyword>
<dbReference type="SUPFAM" id="SSF103473">
    <property type="entry name" value="MFS general substrate transporter"/>
    <property type="match status" value="1"/>
</dbReference>
<dbReference type="Pfam" id="PF00083">
    <property type="entry name" value="Sugar_tr"/>
    <property type="match status" value="1"/>
</dbReference>
<dbReference type="Gene3D" id="1.20.1250.20">
    <property type="entry name" value="MFS general substrate transporter like domains"/>
    <property type="match status" value="1"/>
</dbReference>
<keyword evidence="5 6" id="KW-0472">Membrane</keyword>
<feature type="transmembrane region" description="Helical" evidence="6">
    <location>
        <begin position="352"/>
        <end position="373"/>
    </location>
</feature>
<dbReference type="EMBL" id="JBBXJM010000007">
    <property type="protein sequence ID" value="KAL1404926.1"/>
    <property type="molecule type" value="Genomic_DNA"/>
</dbReference>
<feature type="transmembrane region" description="Helical" evidence="6">
    <location>
        <begin position="450"/>
        <end position="469"/>
    </location>
</feature>
<keyword evidence="3 6" id="KW-0812">Transmembrane</keyword>
<organism evidence="8 9">
    <name type="scientific">Vanrija albida</name>
    <dbReference type="NCBI Taxonomy" id="181172"/>
    <lineage>
        <taxon>Eukaryota</taxon>
        <taxon>Fungi</taxon>
        <taxon>Dikarya</taxon>
        <taxon>Basidiomycota</taxon>
        <taxon>Agaricomycotina</taxon>
        <taxon>Tremellomycetes</taxon>
        <taxon>Trichosporonales</taxon>
        <taxon>Trichosporonaceae</taxon>
        <taxon>Vanrija</taxon>
    </lineage>
</organism>
<feature type="transmembrane region" description="Helical" evidence="6">
    <location>
        <begin position="135"/>
        <end position="157"/>
    </location>
</feature>
<evidence type="ECO:0000313" key="8">
    <source>
        <dbReference type="EMBL" id="KAL1404926.1"/>
    </source>
</evidence>
<comment type="subcellular location">
    <subcellularLocation>
        <location evidence="1">Membrane</location>
        <topology evidence="1">Multi-pass membrane protein</topology>
    </subcellularLocation>
</comment>
<evidence type="ECO:0000259" key="7">
    <source>
        <dbReference type="PROSITE" id="PS50850"/>
    </source>
</evidence>
<evidence type="ECO:0000256" key="3">
    <source>
        <dbReference type="ARBA" id="ARBA00022692"/>
    </source>
</evidence>
<accession>A0ABR3PRG6</accession>
<dbReference type="PANTHER" id="PTHR48022:SF53">
    <property type="entry name" value="ALPHA-GLUCOSIDE TRANSPORTER, PUTATIVE (AFU_ORTHOLOGUE AFUA_3G01700)-RELATED"/>
    <property type="match status" value="1"/>
</dbReference>
<evidence type="ECO:0000256" key="6">
    <source>
        <dbReference type="SAM" id="Phobius"/>
    </source>
</evidence>
<protein>
    <recommendedName>
        <fullName evidence="7">Major facilitator superfamily (MFS) profile domain-containing protein</fullName>
    </recommendedName>
</protein>